<protein>
    <submittedName>
        <fullName evidence="2">Diguanylate phosphodiesterase</fullName>
    </submittedName>
</protein>
<sequence length="270" mass="29743">MMQHIPLATFESIGCAECRNLEALGFDFTMAFQPIFNVTTGAPFAYEALVRGVNGESAAFILGQVNDGNRYRFDQACRVRAIELATQLGLPAIPDCKLSINFLPKAVYRAETCIRATLEASRTFDFPVDRLMFEVTEGERVEDPNHLKSIFEEYARQGFTTAIDDFGSGYSGLNMLAMFQPQVLKIDMALTRDIDRDGVRQAIVEGIVLVSKRLGITVVAEGIETCEERDALLGLGVELMQGYLFAKPMVGQLQPMPSHLISGSDVVEVA</sequence>
<reference evidence="2 3" key="1">
    <citation type="submission" date="2016-08" db="EMBL/GenBank/DDBJ databases">
        <title>Whole genome sequence of Pseudomonas graminis strain UASWS1507, a potential biological control agent for agriculture.</title>
        <authorList>
            <person name="Crovadore J."/>
            <person name="Calmin G."/>
            <person name="Chablais R."/>
            <person name="Cochard B."/>
            <person name="Lefort F."/>
        </authorList>
    </citation>
    <scope>NUCLEOTIDE SEQUENCE [LARGE SCALE GENOMIC DNA]</scope>
    <source>
        <strain evidence="2 3">UASWS1507</strain>
    </source>
</reference>
<dbReference type="Gene3D" id="3.20.20.450">
    <property type="entry name" value="EAL domain"/>
    <property type="match status" value="1"/>
</dbReference>
<dbReference type="Pfam" id="PF00563">
    <property type="entry name" value="EAL"/>
    <property type="match status" value="1"/>
</dbReference>
<dbReference type="EMBL" id="MDEN01000069">
    <property type="protein sequence ID" value="OCX11692.1"/>
    <property type="molecule type" value="Genomic_DNA"/>
</dbReference>
<dbReference type="InterPro" id="IPR001633">
    <property type="entry name" value="EAL_dom"/>
</dbReference>
<dbReference type="CDD" id="cd01948">
    <property type="entry name" value="EAL"/>
    <property type="match status" value="1"/>
</dbReference>
<dbReference type="SUPFAM" id="SSF141868">
    <property type="entry name" value="EAL domain-like"/>
    <property type="match status" value="1"/>
</dbReference>
<dbReference type="InterPro" id="IPR050706">
    <property type="entry name" value="Cyclic-di-GMP_PDE-like"/>
</dbReference>
<organism evidence="2 3">
    <name type="scientific">Pseudomonas graminis</name>
    <dbReference type="NCBI Taxonomy" id="158627"/>
    <lineage>
        <taxon>Bacteria</taxon>
        <taxon>Pseudomonadati</taxon>
        <taxon>Pseudomonadota</taxon>
        <taxon>Gammaproteobacteria</taxon>
        <taxon>Pseudomonadales</taxon>
        <taxon>Pseudomonadaceae</taxon>
        <taxon>Pseudomonas</taxon>
    </lineage>
</organism>
<comment type="caution">
    <text evidence="2">The sequence shown here is derived from an EMBL/GenBank/DDBJ whole genome shotgun (WGS) entry which is preliminary data.</text>
</comment>
<dbReference type="GO" id="GO:0071111">
    <property type="term" value="F:cyclic-guanylate-specific phosphodiesterase activity"/>
    <property type="evidence" value="ECO:0007669"/>
    <property type="project" value="InterPro"/>
</dbReference>
<proteinExistence type="predicted"/>
<gene>
    <name evidence="2" type="ORF">BBI10_23920</name>
</gene>
<dbReference type="Proteomes" id="UP000095143">
    <property type="component" value="Unassembled WGS sequence"/>
</dbReference>
<dbReference type="InterPro" id="IPR035919">
    <property type="entry name" value="EAL_sf"/>
</dbReference>
<dbReference type="PANTHER" id="PTHR33121:SF15">
    <property type="entry name" value="BLUE LIGHT- AND TEMPERATURE-REGULATED ANTIREPRESSOR BLUF"/>
    <property type="match status" value="1"/>
</dbReference>
<accession>A0A1C2DAB4</accession>
<dbReference type="PANTHER" id="PTHR33121">
    <property type="entry name" value="CYCLIC DI-GMP PHOSPHODIESTERASE PDEF"/>
    <property type="match status" value="1"/>
</dbReference>
<evidence type="ECO:0000313" key="3">
    <source>
        <dbReference type="Proteomes" id="UP000095143"/>
    </source>
</evidence>
<dbReference type="PROSITE" id="PS50883">
    <property type="entry name" value="EAL"/>
    <property type="match status" value="1"/>
</dbReference>
<dbReference type="AlphaFoldDB" id="A0A1C2DAB4"/>
<dbReference type="SMART" id="SM00052">
    <property type="entry name" value="EAL"/>
    <property type="match status" value="1"/>
</dbReference>
<evidence type="ECO:0000313" key="2">
    <source>
        <dbReference type="EMBL" id="OCX11692.1"/>
    </source>
</evidence>
<name>A0A1C2DAB4_9PSED</name>
<evidence type="ECO:0000259" key="1">
    <source>
        <dbReference type="PROSITE" id="PS50883"/>
    </source>
</evidence>
<feature type="domain" description="EAL" evidence="1">
    <location>
        <begin position="10"/>
        <end position="262"/>
    </location>
</feature>